<organism evidence="3 4">
    <name type="scientific">Thecamonas trahens ATCC 50062</name>
    <dbReference type="NCBI Taxonomy" id="461836"/>
    <lineage>
        <taxon>Eukaryota</taxon>
        <taxon>Apusozoa</taxon>
        <taxon>Apusomonadida</taxon>
        <taxon>Apusomonadidae</taxon>
        <taxon>Thecamonas</taxon>
    </lineage>
</organism>
<gene>
    <name evidence="3" type="ORF">AMSG_03104</name>
</gene>
<accession>A0A0L0D2W9</accession>
<sequence length="512" mass="56876">MDEPTLPLAMQEAFGPVQDELIERLRRYDEFGNGRVMYSDFLEVCASLGVHIGDAAHSFLSQTFTHRGYIDINRLAEVLGKRDKTIRPRHPSGRNEREMARLHELVVTKLYARHEHIRDMFLELDVSRNGTLSYREFANGLASLGLELDEEQLAALMRQHDMRGSGRIDYNEFVRFVQDPLTWSLPSDVAHDDSLVARLFAVREALLNECIARDTAFARTIPFSQLVAAIDSVLTSVPLPESELEFVLSTFADDTSGDNPQVAYLDFVRHVTTRGRELMDPAVVEPEVARAFRGQVPTAAVAPCVLSVDVPVLDLLREIVYEAHGHVAESFLELDADRSGTVSLDDVLTVLGRHYIRPTPAQIQEIAATFGVGDGIDYRQFCQFLGEEDPVAAEEAARHLAVLNDAPIESDDTPQVFDTPTIKSAVAKLYVKSAKLLSTILEYTADDALPLPTLRQALHRLHIRLSHAEFEWITSKFGILGPDGTSVTAVCVHDLVHFVTQTGRAGLAFGGH</sequence>
<dbReference type="RefSeq" id="XP_013760439.1">
    <property type="nucleotide sequence ID" value="XM_013904985.1"/>
</dbReference>
<dbReference type="AlphaFoldDB" id="A0A0L0D2W9"/>
<dbReference type="PROSITE" id="PS50222">
    <property type="entry name" value="EF_HAND_2"/>
    <property type="match status" value="3"/>
</dbReference>
<dbReference type="EMBL" id="GL349443">
    <property type="protein sequence ID" value="KNC46667.1"/>
    <property type="molecule type" value="Genomic_DNA"/>
</dbReference>
<dbReference type="STRING" id="461836.A0A0L0D2W9"/>
<dbReference type="GeneID" id="25562738"/>
<dbReference type="PROSITE" id="PS00018">
    <property type="entry name" value="EF_HAND_1"/>
    <property type="match status" value="2"/>
</dbReference>
<dbReference type="Gene3D" id="1.10.238.10">
    <property type="entry name" value="EF-hand"/>
    <property type="match status" value="2"/>
</dbReference>
<dbReference type="InterPro" id="IPR002048">
    <property type="entry name" value="EF_hand_dom"/>
</dbReference>
<dbReference type="PANTHER" id="PTHR20875">
    <property type="entry name" value="EF-HAND CALCIUM-BINDING DOMAIN-CONTAINING PROTEIN 6-RELATED"/>
    <property type="match status" value="1"/>
</dbReference>
<dbReference type="SMART" id="SM00054">
    <property type="entry name" value="EFh"/>
    <property type="match status" value="4"/>
</dbReference>
<evidence type="ECO:0000259" key="2">
    <source>
        <dbReference type="PROSITE" id="PS50222"/>
    </source>
</evidence>
<reference evidence="3 4" key="1">
    <citation type="submission" date="2010-05" db="EMBL/GenBank/DDBJ databases">
        <title>The Genome Sequence of Thecamonas trahens ATCC 50062.</title>
        <authorList>
            <consortium name="The Broad Institute Genome Sequencing Platform"/>
            <person name="Russ C."/>
            <person name="Cuomo C."/>
            <person name="Shea T."/>
            <person name="Young S.K."/>
            <person name="Zeng Q."/>
            <person name="Koehrsen M."/>
            <person name="Haas B."/>
            <person name="Borodovsky M."/>
            <person name="Guigo R."/>
            <person name="Alvarado L."/>
            <person name="Berlin A."/>
            <person name="Bochicchio J."/>
            <person name="Borenstein D."/>
            <person name="Chapman S."/>
            <person name="Chen Z."/>
            <person name="Freedman E."/>
            <person name="Gellesch M."/>
            <person name="Goldberg J."/>
            <person name="Griggs A."/>
            <person name="Gujja S."/>
            <person name="Heilman E."/>
            <person name="Heiman D."/>
            <person name="Hepburn T."/>
            <person name="Howarth C."/>
            <person name="Jen D."/>
            <person name="Larson L."/>
            <person name="Mehta T."/>
            <person name="Park D."/>
            <person name="Pearson M."/>
            <person name="Roberts A."/>
            <person name="Saif S."/>
            <person name="Shenoy N."/>
            <person name="Sisk P."/>
            <person name="Stolte C."/>
            <person name="Sykes S."/>
            <person name="Thomson T."/>
            <person name="Walk T."/>
            <person name="White J."/>
            <person name="Yandava C."/>
            <person name="Burger G."/>
            <person name="Gray M.W."/>
            <person name="Holland P.W.H."/>
            <person name="King N."/>
            <person name="Lang F.B.F."/>
            <person name="Roger A.J."/>
            <person name="Ruiz-Trillo I."/>
            <person name="Lander E."/>
            <person name="Nusbaum C."/>
        </authorList>
    </citation>
    <scope>NUCLEOTIDE SEQUENCE [LARGE SCALE GENOMIC DNA]</scope>
    <source>
        <strain evidence="3 4">ATCC 50062</strain>
    </source>
</reference>
<proteinExistence type="predicted"/>
<evidence type="ECO:0000313" key="3">
    <source>
        <dbReference type="EMBL" id="KNC46667.1"/>
    </source>
</evidence>
<dbReference type="InterPro" id="IPR018247">
    <property type="entry name" value="EF_Hand_1_Ca_BS"/>
</dbReference>
<name>A0A0L0D2W9_THETB</name>
<dbReference type="InterPro" id="IPR052603">
    <property type="entry name" value="EFCB6"/>
</dbReference>
<protein>
    <recommendedName>
        <fullName evidence="2">EF-hand domain-containing protein</fullName>
    </recommendedName>
</protein>
<evidence type="ECO:0000313" key="4">
    <source>
        <dbReference type="Proteomes" id="UP000054408"/>
    </source>
</evidence>
<feature type="domain" description="EF-hand" evidence="2">
    <location>
        <begin position="322"/>
        <end position="357"/>
    </location>
</feature>
<dbReference type="GO" id="GO:0005509">
    <property type="term" value="F:calcium ion binding"/>
    <property type="evidence" value="ECO:0007669"/>
    <property type="project" value="InterPro"/>
</dbReference>
<dbReference type="PANTHER" id="PTHR20875:SF0">
    <property type="entry name" value="GH12158P"/>
    <property type="match status" value="1"/>
</dbReference>
<keyword evidence="1" id="KW-0106">Calcium</keyword>
<dbReference type="SUPFAM" id="SSF47473">
    <property type="entry name" value="EF-hand"/>
    <property type="match status" value="1"/>
</dbReference>
<dbReference type="CDD" id="cd00051">
    <property type="entry name" value="EFh"/>
    <property type="match status" value="1"/>
</dbReference>
<dbReference type="Pfam" id="PF13499">
    <property type="entry name" value="EF-hand_7"/>
    <property type="match status" value="1"/>
</dbReference>
<feature type="domain" description="EF-hand" evidence="2">
    <location>
        <begin position="148"/>
        <end position="183"/>
    </location>
</feature>
<evidence type="ECO:0000256" key="1">
    <source>
        <dbReference type="ARBA" id="ARBA00022837"/>
    </source>
</evidence>
<keyword evidence="4" id="KW-1185">Reference proteome</keyword>
<dbReference type="Proteomes" id="UP000054408">
    <property type="component" value="Unassembled WGS sequence"/>
</dbReference>
<dbReference type="OrthoDB" id="270584at2759"/>
<dbReference type="InterPro" id="IPR011992">
    <property type="entry name" value="EF-hand-dom_pair"/>
</dbReference>
<feature type="domain" description="EF-hand" evidence="2">
    <location>
        <begin position="112"/>
        <end position="147"/>
    </location>
</feature>